<gene>
    <name evidence="2" type="ORF">LARSCL_LOCUS19251</name>
</gene>
<dbReference type="GO" id="GO:0016651">
    <property type="term" value="F:oxidoreductase activity, acting on NAD(P)H"/>
    <property type="evidence" value="ECO:0007669"/>
    <property type="project" value="InterPro"/>
</dbReference>
<dbReference type="InterPro" id="IPR040174">
    <property type="entry name" value="RNLS"/>
</dbReference>
<name>A0AAV2BHM3_9ARAC</name>
<dbReference type="Gene3D" id="3.90.660.10">
    <property type="match status" value="1"/>
</dbReference>
<keyword evidence="3" id="KW-1185">Reference proteome</keyword>
<accession>A0AAV2BHM3</accession>
<dbReference type="Proteomes" id="UP001497382">
    <property type="component" value="Unassembled WGS sequence"/>
</dbReference>
<evidence type="ECO:0000256" key="1">
    <source>
        <dbReference type="SAM" id="Phobius"/>
    </source>
</evidence>
<evidence type="ECO:0000313" key="2">
    <source>
        <dbReference type="EMBL" id="CAL1295385.1"/>
    </source>
</evidence>
<keyword evidence="1" id="KW-1133">Transmembrane helix</keyword>
<reference evidence="2 3" key="1">
    <citation type="submission" date="2024-04" db="EMBL/GenBank/DDBJ databases">
        <authorList>
            <person name="Rising A."/>
            <person name="Reimegard J."/>
            <person name="Sonavane S."/>
            <person name="Akerstrom W."/>
            <person name="Nylinder S."/>
            <person name="Hedman E."/>
            <person name="Kallberg Y."/>
        </authorList>
    </citation>
    <scope>NUCLEOTIDE SEQUENCE [LARGE SCALE GENOMIC DNA]</scope>
</reference>
<feature type="transmembrane region" description="Helical" evidence="1">
    <location>
        <begin position="6"/>
        <end position="28"/>
    </location>
</feature>
<organism evidence="2 3">
    <name type="scientific">Larinioides sclopetarius</name>
    <dbReference type="NCBI Taxonomy" id="280406"/>
    <lineage>
        <taxon>Eukaryota</taxon>
        <taxon>Metazoa</taxon>
        <taxon>Ecdysozoa</taxon>
        <taxon>Arthropoda</taxon>
        <taxon>Chelicerata</taxon>
        <taxon>Arachnida</taxon>
        <taxon>Araneae</taxon>
        <taxon>Araneomorphae</taxon>
        <taxon>Entelegynae</taxon>
        <taxon>Araneoidea</taxon>
        <taxon>Araneidae</taxon>
        <taxon>Larinioides</taxon>
    </lineage>
</organism>
<dbReference type="InterPro" id="IPR036188">
    <property type="entry name" value="FAD/NAD-bd_sf"/>
</dbReference>
<dbReference type="PANTHER" id="PTHR23357">
    <property type="entry name" value="RENALASE"/>
    <property type="match status" value="1"/>
</dbReference>
<dbReference type="GO" id="GO:0005576">
    <property type="term" value="C:extracellular region"/>
    <property type="evidence" value="ECO:0007669"/>
    <property type="project" value="TreeGrafter"/>
</dbReference>
<comment type="caution">
    <text evidence="2">The sequence shown here is derived from an EMBL/GenBank/DDBJ whole genome shotgun (WGS) entry which is preliminary data.</text>
</comment>
<dbReference type="EMBL" id="CAXIEN010000369">
    <property type="protein sequence ID" value="CAL1295385.1"/>
    <property type="molecule type" value="Genomic_DNA"/>
</dbReference>
<keyword evidence="1" id="KW-0812">Transmembrane</keyword>
<proteinExistence type="predicted"/>
<sequence length="163" mass="18661">MLMDIMLFVVFLYNLPFSLFLFYCTVFLPRTKFCLDCFLLEQTKEVPGIILQSTTSFAEKCADLSEDEIKKLMIDHIKCLMPELPDPAFVKAFHWTYSMLTEPYVDTPGCVVIHDYPCLISGGDSYTESSFNGCITSAVIIVEELLKKVKFLKGHHHGRRRSS</sequence>
<dbReference type="PANTHER" id="PTHR23357:SF1">
    <property type="entry name" value="RENALASE"/>
    <property type="match status" value="1"/>
</dbReference>
<dbReference type="AlphaFoldDB" id="A0AAV2BHM3"/>
<dbReference type="Gene3D" id="3.50.50.60">
    <property type="entry name" value="FAD/NAD(P)-binding domain"/>
    <property type="match status" value="1"/>
</dbReference>
<evidence type="ECO:0000313" key="3">
    <source>
        <dbReference type="Proteomes" id="UP001497382"/>
    </source>
</evidence>
<protein>
    <submittedName>
        <fullName evidence="2">Uncharacterized protein</fullName>
    </submittedName>
</protein>
<keyword evidence="1" id="KW-0472">Membrane</keyword>